<dbReference type="InterPro" id="IPR009057">
    <property type="entry name" value="Homeodomain-like_sf"/>
</dbReference>
<proteinExistence type="predicted"/>
<dbReference type="GO" id="GO:0005654">
    <property type="term" value="C:nucleoplasm"/>
    <property type="evidence" value="ECO:0007669"/>
    <property type="project" value="UniProtKB-ARBA"/>
</dbReference>
<accession>A0A3R6XEA8</accession>
<dbReference type="InterPro" id="IPR001005">
    <property type="entry name" value="SANT/Myb"/>
</dbReference>
<dbReference type="SMART" id="SM00717">
    <property type="entry name" value="SANT"/>
    <property type="match status" value="2"/>
</dbReference>
<dbReference type="Gene3D" id="1.10.10.60">
    <property type="entry name" value="Homeodomain-like"/>
    <property type="match status" value="1"/>
</dbReference>
<dbReference type="VEuPathDB" id="FungiDB:H257_12622"/>
<evidence type="ECO:0000256" key="1">
    <source>
        <dbReference type="SAM" id="MobiDB-lite"/>
    </source>
</evidence>
<name>A0A3R6XEA8_APHAT</name>
<dbReference type="PROSITE" id="PS51293">
    <property type="entry name" value="SANT"/>
    <property type="match status" value="1"/>
</dbReference>
<dbReference type="PANTHER" id="PTHR13992">
    <property type="entry name" value="NUCLEAR RECEPTOR CO-REPRESSOR RELATED NCOR"/>
    <property type="match status" value="1"/>
</dbReference>
<feature type="compositionally biased region" description="Low complexity" evidence="1">
    <location>
        <begin position="37"/>
        <end position="46"/>
    </location>
</feature>
<feature type="region of interest" description="Disordered" evidence="1">
    <location>
        <begin position="491"/>
        <end position="592"/>
    </location>
</feature>
<feature type="region of interest" description="Disordered" evidence="1">
    <location>
        <begin position="37"/>
        <end position="72"/>
    </location>
</feature>
<evidence type="ECO:0000313" key="3">
    <source>
        <dbReference type="EMBL" id="RHY76105.1"/>
    </source>
</evidence>
<dbReference type="PANTHER" id="PTHR13992:SF39">
    <property type="entry name" value="SMRTER, ISOFORM G"/>
    <property type="match status" value="1"/>
</dbReference>
<dbReference type="AlphaFoldDB" id="A0A3R6XEA8"/>
<feature type="compositionally biased region" description="Pro residues" evidence="1">
    <location>
        <begin position="583"/>
        <end position="592"/>
    </location>
</feature>
<dbReference type="SUPFAM" id="SSF46689">
    <property type="entry name" value="Homeodomain-like"/>
    <property type="match status" value="2"/>
</dbReference>
<dbReference type="Proteomes" id="UP000283543">
    <property type="component" value="Unassembled WGS sequence"/>
</dbReference>
<evidence type="ECO:0000313" key="4">
    <source>
        <dbReference type="Proteomes" id="UP000283543"/>
    </source>
</evidence>
<feature type="region of interest" description="Disordered" evidence="1">
    <location>
        <begin position="168"/>
        <end position="218"/>
    </location>
</feature>
<dbReference type="CDD" id="cd00167">
    <property type="entry name" value="SANT"/>
    <property type="match status" value="1"/>
</dbReference>
<feature type="compositionally biased region" description="Low complexity" evidence="1">
    <location>
        <begin position="727"/>
        <end position="746"/>
    </location>
</feature>
<evidence type="ECO:0000259" key="2">
    <source>
        <dbReference type="PROSITE" id="PS51293"/>
    </source>
</evidence>
<gene>
    <name evidence="3" type="ORF">DYB34_001076</name>
</gene>
<feature type="compositionally biased region" description="Pro residues" evidence="1">
    <location>
        <begin position="499"/>
        <end position="508"/>
    </location>
</feature>
<dbReference type="GO" id="GO:0000785">
    <property type="term" value="C:chromatin"/>
    <property type="evidence" value="ECO:0007669"/>
    <property type="project" value="TreeGrafter"/>
</dbReference>
<feature type="domain" description="SANT" evidence="2">
    <location>
        <begin position="323"/>
        <end position="374"/>
    </location>
</feature>
<feature type="compositionally biased region" description="Pro residues" evidence="1">
    <location>
        <begin position="669"/>
        <end position="678"/>
    </location>
</feature>
<feature type="compositionally biased region" description="Basic and acidic residues" evidence="1">
    <location>
        <begin position="186"/>
        <end position="204"/>
    </location>
</feature>
<protein>
    <recommendedName>
        <fullName evidence="2">SANT domain-containing protein</fullName>
    </recommendedName>
</protein>
<comment type="caution">
    <text evidence="3">The sequence shown here is derived from an EMBL/GenBank/DDBJ whole genome shotgun (WGS) entry which is preliminary data.</text>
</comment>
<organism evidence="3 4">
    <name type="scientific">Aphanomyces astaci</name>
    <name type="common">Crayfish plague agent</name>
    <dbReference type="NCBI Taxonomy" id="112090"/>
    <lineage>
        <taxon>Eukaryota</taxon>
        <taxon>Sar</taxon>
        <taxon>Stramenopiles</taxon>
        <taxon>Oomycota</taxon>
        <taxon>Saprolegniomycetes</taxon>
        <taxon>Saprolegniales</taxon>
        <taxon>Verrucalvaceae</taxon>
        <taxon>Aphanomyces</taxon>
    </lineage>
</organism>
<feature type="compositionally biased region" description="Polar residues" evidence="1">
    <location>
        <begin position="649"/>
        <end position="666"/>
    </location>
</feature>
<feature type="region of interest" description="Disordered" evidence="1">
    <location>
        <begin position="642"/>
        <end position="682"/>
    </location>
</feature>
<dbReference type="GO" id="GO:0006357">
    <property type="term" value="P:regulation of transcription by RNA polymerase II"/>
    <property type="evidence" value="ECO:0007669"/>
    <property type="project" value="TreeGrafter"/>
</dbReference>
<dbReference type="EMBL" id="QUTB01001312">
    <property type="protein sequence ID" value="RHY76105.1"/>
    <property type="molecule type" value="Genomic_DNA"/>
</dbReference>
<reference evidence="3 4" key="1">
    <citation type="submission" date="2018-08" db="EMBL/GenBank/DDBJ databases">
        <title>Aphanomyces genome sequencing and annotation.</title>
        <authorList>
            <person name="Minardi D."/>
            <person name="Oidtmann B."/>
            <person name="Van Der Giezen M."/>
            <person name="Studholme D.J."/>
        </authorList>
    </citation>
    <scope>NUCLEOTIDE SEQUENCE [LARGE SCALE GENOMIC DNA]</scope>
    <source>
        <strain evidence="3 4">Si</strain>
    </source>
</reference>
<dbReference type="InterPro" id="IPR051571">
    <property type="entry name" value="N-CoR_corepressor"/>
</dbReference>
<dbReference type="InterPro" id="IPR017884">
    <property type="entry name" value="SANT_dom"/>
</dbReference>
<feature type="region of interest" description="Disordered" evidence="1">
    <location>
        <begin position="723"/>
        <end position="755"/>
    </location>
</feature>
<sequence>MMALGVPKEDILSSIDLLDAEIADVTAQLVCAKQGLQQQNPQTQTTKSAEELPPPPPCSPVDKASPSKKARPVLVDPKLMAMVQSLMEDNKSKAADAHTMIAALGKQTVQYTRPVDCPGYDDTLVRAKMLHHRVTLRVRRHKQRHYADMKALAAEYGALKKVWRAKVKKLEKDRKKQEKRTKLRHKESGEHKAATTTALDDKHCPNPHPPSNDSQQINHLRSSSRLTNNTQHSQMSMIKHIADVEKEKQAELWDQEIKRKRLKNAMLSSGGSHNSPYVIPDMIVDKELVHIKRFIPLPKPLLTGMEPTPDSHIDGLHYLNAAQFTNPWTDIEKCIFVDKFLQTPKNFFRIASFLQNKTTGDVISFYYHTKKVLDYKAIIREQQLRRRGASIKNTWNCWQLSLCAAMALGVRFPAAIQASVLHQSKFRSHQAAQSILQAAAPVMSKDTIGKADEDDEKPFVLDLTDFLDDNLFTTGYNLTCRSVQSRFDAFRASPDFHPEPPATTPGPPSKKAKLLDDSPATASPVAVRRKPTTPRPIPNKGAVKKKSRPAALKKSDDDHHHLPPLASPQVPKVDSKPLQSPDAPHPPLLPLPAATPPLFAPVYGKDWAALTTSIPSKTAAQIKNYYQNYKNRLGLQDVLKKRPEHHRPSTPQAHHQTSPSINSPSQGGRPPPPPPPAFSFPLSIQVPQEYNTSQQQSTAPTSMNAAQHRLIQLQKELSRIQMQQLPTTTSSSASTSAAAAASSSSSMGGGQAFPSATPGSQLKLLQYSLQQQVQMLQMQMYQQSVQDTHAIHQSYGGVPRLNQPSPYVVTDL</sequence>
<dbReference type="GO" id="GO:0032991">
    <property type="term" value="C:protein-containing complex"/>
    <property type="evidence" value="ECO:0007669"/>
    <property type="project" value="UniProtKB-ARBA"/>
</dbReference>
<dbReference type="Gene3D" id="1.20.58.1880">
    <property type="match status" value="1"/>
</dbReference>